<proteinExistence type="predicted"/>
<accession>A0A7W7CIU0</accession>
<dbReference type="EMBL" id="JACHMH010000001">
    <property type="protein sequence ID" value="MBB4680566.1"/>
    <property type="molecule type" value="Genomic_DNA"/>
</dbReference>
<organism evidence="2 3">
    <name type="scientific">Crossiella cryophila</name>
    <dbReference type="NCBI Taxonomy" id="43355"/>
    <lineage>
        <taxon>Bacteria</taxon>
        <taxon>Bacillati</taxon>
        <taxon>Actinomycetota</taxon>
        <taxon>Actinomycetes</taxon>
        <taxon>Pseudonocardiales</taxon>
        <taxon>Pseudonocardiaceae</taxon>
        <taxon>Crossiella</taxon>
    </lineage>
</organism>
<evidence type="ECO:0000313" key="2">
    <source>
        <dbReference type="EMBL" id="MBB4680566.1"/>
    </source>
</evidence>
<evidence type="ECO:0000313" key="3">
    <source>
        <dbReference type="Proteomes" id="UP000533598"/>
    </source>
</evidence>
<reference evidence="2 3" key="1">
    <citation type="submission" date="2020-08" db="EMBL/GenBank/DDBJ databases">
        <title>Sequencing the genomes of 1000 actinobacteria strains.</title>
        <authorList>
            <person name="Klenk H.-P."/>
        </authorList>
    </citation>
    <scope>NUCLEOTIDE SEQUENCE [LARGE SCALE GENOMIC DNA]</scope>
    <source>
        <strain evidence="2 3">DSM 44230</strain>
    </source>
</reference>
<name>A0A7W7CIU0_9PSEU</name>
<protein>
    <submittedName>
        <fullName evidence="2">Uncharacterized protein</fullName>
    </submittedName>
</protein>
<dbReference type="RefSeq" id="WP_185006477.1">
    <property type="nucleotide sequence ID" value="NZ_BAAAUI010000005.1"/>
</dbReference>
<evidence type="ECO:0000256" key="1">
    <source>
        <dbReference type="SAM" id="MobiDB-lite"/>
    </source>
</evidence>
<dbReference type="AlphaFoldDB" id="A0A7W7CIU0"/>
<dbReference type="Proteomes" id="UP000533598">
    <property type="component" value="Unassembled WGS sequence"/>
</dbReference>
<gene>
    <name evidence="2" type="ORF">HNR67_006684</name>
</gene>
<feature type="compositionally biased region" description="Polar residues" evidence="1">
    <location>
        <begin position="26"/>
        <end position="40"/>
    </location>
</feature>
<feature type="region of interest" description="Disordered" evidence="1">
    <location>
        <begin position="20"/>
        <end position="53"/>
    </location>
</feature>
<keyword evidence="3" id="KW-1185">Reference proteome</keyword>
<sequence>MQRIERPLAQALVRWLTAAEGGRQSGPPTATVYRSTASFQSERDPLDQPRPPTEAHTVLLQETECLPDGRRRCLVGFLAPDLMRPHLRAGARLLVLEGPRTVATADIEVVLD</sequence>
<comment type="caution">
    <text evidence="2">The sequence shown here is derived from an EMBL/GenBank/DDBJ whole genome shotgun (WGS) entry which is preliminary data.</text>
</comment>